<dbReference type="FunFam" id="3.90.850.10:FF:000002">
    <property type="entry name" value="2-hydroxyhepta-2,4-diene-1,7-dioate isomerase"/>
    <property type="match status" value="1"/>
</dbReference>
<gene>
    <name evidence="4" type="ORF">QDX21_06725</name>
</gene>
<sequence>MKFATFRVPDEPTDKLGASFVALITETETDAQGTEHATLGVQIPEFTDVGQLVTQPPEVRQQLAERALETATKDPRQLLDVSQATYDTLIPYPAKVFCIGLNYRNHIKETGLELPDYPTVFTKFSQTLTSAEASIAIPAVDHRLDYEGELCVVIGTPGRNIPEDQALDHVAGYTISNDFSLRGYQGRTSEWTQGKIFEATTPIGPWLVTPDEFDPNARITTLVNGEVRQDDSVGDLVFTPAQLISYLSEIITLSPGDLILTGTPGGVALAMKNDKGRRPWLVPGDEVETRIQGLGVQHNDIVSS</sequence>
<dbReference type="Proteomes" id="UP001224674">
    <property type="component" value="Chromosome"/>
</dbReference>
<dbReference type="EMBL" id="CP122566">
    <property type="protein sequence ID" value="WGH92041.1"/>
    <property type="molecule type" value="Genomic_DNA"/>
</dbReference>
<evidence type="ECO:0000313" key="4">
    <source>
        <dbReference type="EMBL" id="WGH92041.1"/>
    </source>
</evidence>
<dbReference type="Gene3D" id="3.90.850.10">
    <property type="entry name" value="Fumarylacetoacetase-like, C-terminal domain"/>
    <property type="match status" value="1"/>
</dbReference>
<evidence type="ECO:0000313" key="5">
    <source>
        <dbReference type="Proteomes" id="UP001224674"/>
    </source>
</evidence>
<dbReference type="GO" id="GO:0016787">
    <property type="term" value="F:hydrolase activity"/>
    <property type="evidence" value="ECO:0007669"/>
    <property type="project" value="UniProtKB-KW"/>
</dbReference>
<reference evidence="4 5" key="1">
    <citation type="submission" date="2023-03" db="EMBL/GenBank/DDBJ databases">
        <title>Complete genome sequences of several Auritidibacter ignavus strains isolated from ear infections.</title>
        <authorList>
            <person name="Baehr T."/>
            <person name="Baumhoegger A.M."/>
        </authorList>
    </citation>
    <scope>NUCLEOTIDE SEQUENCE [LARGE SCALE GENOMIC DNA]</scope>
    <source>
        <strain evidence="4 5">BABAE-6</strain>
    </source>
</reference>
<dbReference type="GO" id="GO:0046872">
    <property type="term" value="F:metal ion binding"/>
    <property type="evidence" value="ECO:0007669"/>
    <property type="project" value="UniProtKB-KW"/>
</dbReference>
<organism evidence="4 5">
    <name type="scientific">Auritidibacter ignavus</name>
    <dbReference type="NCBI Taxonomy" id="678932"/>
    <lineage>
        <taxon>Bacteria</taxon>
        <taxon>Bacillati</taxon>
        <taxon>Actinomycetota</taxon>
        <taxon>Actinomycetes</taxon>
        <taxon>Micrococcales</taxon>
        <taxon>Micrococcaceae</taxon>
        <taxon>Auritidibacter</taxon>
    </lineage>
</organism>
<dbReference type="InterPro" id="IPR051121">
    <property type="entry name" value="FAH"/>
</dbReference>
<proteinExistence type="inferred from homology"/>
<keyword evidence="4" id="KW-0378">Hydrolase</keyword>
<dbReference type="Pfam" id="PF01557">
    <property type="entry name" value="FAA_hydrolase"/>
    <property type="match status" value="1"/>
</dbReference>
<dbReference type="InterPro" id="IPR036663">
    <property type="entry name" value="Fumarylacetoacetase_C_sf"/>
</dbReference>
<keyword evidence="2" id="KW-0479">Metal-binding</keyword>
<comment type="similarity">
    <text evidence="1">Belongs to the FAH family.</text>
</comment>
<feature type="domain" description="Fumarylacetoacetase-like C-terminal" evidence="3">
    <location>
        <begin position="95"/>
        <end position="301"/>
    </location>
</feature>
<dbReference type="PANTHER" id="PTHR42796">
    <property type="entry name" value="FUMARYLACETOACETATE HYDROLASE DOMAIN-CONTAINING PROTEIN 2A-RELATED"/>
    <property type="match status" value="1"/>
</dbReference>
<dbReference type="PANTHER" id="PTHR42796:SF4">
    <property type="entry name" value="FUMARYLACETOACETATE HYDROLASE DOMAIN-CONTAINING PROTEIN 2A"/>
    <property type="match status" value="1"/>
</dbReference>
<dbReference type="GO" id="GO:0016853">
    <property type="term" value="F:isomerase activity"/>
    <property type="evidence" value="ECO:0007669"/>
    <property type="project" value="UniProtKB-ARBA"/>
</dbReference>
<dbReference type="RefSeq" id="WP_279674308.1">
    <property type="nucleotide sequence ID" value="NZ_CP122565.1"/>
</dbReference>
<name>A0AAJ6DBF4_9MICC</name>
<evidence type="ECO:0000256" key="2">
    <source>
        <dbReference type="ARBA" id="ARBA00022723"/>
    </source>
</evidence>
<keyword evidence="5" id="KW-1185">Reference proteome</keyword>
<dbReference type="SUPFAM" id="SSF56529">
    <property type="entry name" value="FAH"/>
    <property type="match status" value="1"/>
</dbReference>
<evidence type="ECO:0000259" key="3">
    <source>
        <dbReference type="Pfam" id="PF01557"/>
    </source>
</evidence>
<dbReference type="AlphaFoldDB" id="A0AAJ6DBF4"/>
<dbReference type="GO" id="GO:0019752">
    <property type="term" value="P:carboxylic acid metabolic process"/>
    <property type="evidence" value="ECO:0007669"/>
    <property type="project" value="UniProtKB-ARBA"/>
</dbReference>
<accession>A0AAJ6DBF4</accession>
<evidence type="ECO:0000256" key="1">
    <source>
        <dbReference type="ARBA" id="ARBA00010211"/>
    </source>
</evidence>
<protein>
    <submittedName>
        <fullName evidence="4">Fumarylacetoacetate hydrolase family protein</fullName>
    </submittedName>
</protein>
<dbReference type="InterPro" id="IPR011234">
    <property type="entry name" value="Fumarylacetoacetase-like_C"/>
</dbReference>